<dbReference type="PRINTS" id="PR00608">
    <property type="entry name" value="CYTCHROMECII"/>
</dbReference>
<feature type="signal peptide" evidence="8">
    <location>
        <begin position="1"/>
        <end position="21"/>
    </location>
</feature>
<feature type="binding site" description="covalent" evidence="7">
    <location>
        <position position="138"/>
    </location>
    <ligand>
        <name>heme c</name>
        <dbReference type="ChEBI" id="CHEBI:61717"/>
    </ligand>
</feature>
<dbReference type="GO" id="GO:0042597">
    <property type="term" value="C:periplasmic space"/>
    <property type="evidence" value="ECO:0007669"/>
    <property type="project" value="InterPro"/>
</dbReference>
<accession>A0A2P9ARJ2</accession>
<dbReference type="GO" id="GO:0005506">
    <property type="term" value="F:iron ion binding"/>
    <property type="evidence" value="ECO:0007669"/>
    <property type="project" value="InterPro"/>
</dbReference>
<proteinExistence type="predicted"/>
<dbReference type="InterPro" id="IPR010980">
    <property type="entry name" value="Cyt_c/b562"/>
</dbReference>
<dbReference type="InterPro" id="IPR002321">
    <property type="entry name" value="Cyt_c_II"/>
</dbReference>
<evidence type="ECO:0000313" key="9">
    <source>
        <dbReference type="EMBL" id="SJM33697.1"/>
    </source>
</evidence>
<dbReference type="GO" id="GO:0022900">
    <property type="term" value="P:electron transport chain"/>
    <property type="evidence" value="ECO:0007669"/>
    <property type="project" value="InterPro"/>
</dbReference>
<evidence type="ECO:0000256" key="7">
    <source>
        <dbReference type="PIRSR" id="PIRSR000027-2"/>
    </source>
</evidence>
<dbReference type="Gene3D" id="1.20.120.10">
    <property type="entry name" value="Cytochrome c/b562"/>
    <property type="match status" value="1"/>
</dbReference>
<evidence type="ECO:0000256" key="4">
    <source>
        <dbReference type="ARBA" id="ARBA00022982"/>
    </source>
</evidence>
<feature type="chain" id="PRO_5015161520" evidence="8">
    <location>
        <begin position="22"/>
        <end position="149"/>
    </location>
</feature>
<dbReference type="EMBL" id="FUIG01000044">
    <property type="protein sequence ID" value="SJM33697.1"/>
    <property type="molecule type" value="Genomic_DNA"/>
</dbReference>
<dbReference type="InterPro" id="IPR015984">
    <property type="entry name" value="Cyt_c_prime_subgr"/>
</dbReference>
<dbReference type="SUPFAM" id="SSF47175">
    <property type="entry name" value="Cytochromes"/>
    <property type="match status" value="1"/>
</dbReference>
<protein>
    <submittedName>
        <fullName evidence="9">Cytochrome c, class II</fullName>
    </submittedName>
</protein>
<keyword evidence="2 7" id="KW-0349">Heme</keyword>
<evidence type="ECO:0000256" key="5">
    <source>
        <dbReference type="ARBA" id="ARBA00023004"/>
    </source>
</evidence>
<dbReference type="RefSeq" id="WP_123150380.1">
    <property type="nucleotide sequence ID" value="NZ_FUIG01000044.1"/>
</dbReference>
<dbReference type="GO" id="GO:0020037">
    <property type="term" value="F:heme binding"/>
    <property type="evidence" value="ECO:0007669"/>
    <property type="project" value="InterPro"/>
</dbReference>
<evidence type="ECO:0000256" key="8">
    <source>
        <dbReference type="SAM" id="SignalP"/>
    </source>
</evidence>
<keyword evidence="5 6" id="KW-0408">Iron</keyword>
<comment type="PTM">
    <text evidence="7">Binds 1 heme group per subunit.</text>
</comment>
<dbReference type="PIRSF" id="PIRSF000027">
    <property type="entry name" value="Cytc_c_prime"/>
    <property type="match status" value="1"/>
</dbReference>
<feature type="binding site" description="covalent" evidence="7">
    <location>
        <position position="141"/>
    </location>
    <ligand>
        <name>heme c</name>
        <dbReference type="ChEBI" id="CHEBI:61717"/>
    </ligand>
</feature>
<evidence type="ECO:0000256" key="3">
    <source>
        <dbReference type="ARBA" id="ARBA00022723"/>
    </source>
</evidence>
<gene>
    <name evidence="9" type="ORF">BQ8482_360098</name>
</gene>
<evidence type="ECO:0000313" key="10">
    <source>
        <dbReference type="Proteomes" id="UP000245698"/>
    </source>
</evidence>
<dbReference type="Proteomes" id="UP000245698">
    <property type="component" value="Unassembled WGS sequence"/>
</dbReference>
<evidence type="ECO:0000256" key="2">
    <source>
        <dbReference type="ARBA" id="ARBA00022617"/>
    </source>
</evidence>
<organism evidence="9 10">
    <name type="scientific">Mesorhizobium delmotii</name>
    <dbReference type="NCBI Taxonomy" id="1631247"/>
    <lineage>
        <taxon>Bacteria</taxon>
        <taxon>Pseudomonadati</taxon>
        <taxon>Pseudomonadota</taxon>
        <taxon>Alphaproteobacteria</taxon>
        <taxon>Hyphomicrobiales</taxon>
        <taxon>Phyllobacteriaceae</taxon>
        <taxon>Mesorhizobium</taxon>
    </lineage>
</organism>
<keyword evidence="3 6" id="KW-0479">Metal-binding</keyword>
<keyword evidence="1" id="KW-0813">Transport</keyword>
<keyword evidence="4" id="KW-0249">Electron transport</keyword>
<reference evidence="10" key="1">
    <citation type="submission" date="2016-12" db="EMBL/GenBank/DDBJ databases">
        <authorList>
            <person name="Brunel B."/>
        </authorList>
    </citation>
    <scope>NUCLEOTIDE SEQUENCE [LARGE SCALE GENOMIC DNA]</scope>
</reference>
<dbReference type="GO" id="GO:0009055">
    <property type="term" value="F:electron transfer activity"/>
    <property type="evidence" value="ECO:0007669"/>
    <property type="project" value="InterPro"/>
</dbReference>
<feature type="binding site" description="axial binding residue" evidence="6">
    <location>
        <position position="142"/>
    </location>
    <ligand>
        <name>heme c</name>
        <dbReference type="ChEBI" id="CHEBI:61717"/>
    </ligand>
    <ligandPart>
        <name>Fe</name>
        <dbReference type="ChEBI" id="CHEBI:18248"/>
    </ligandPart>
</feature>
<dbReference type="PROSITE" id="PS51009">
    <property type="entry name" value="CYTCII"/>
    <property type="match status" value="1"/>
</dbReference>
<dbReference type="Pfam" id="PF01322">
    <property type="entry name" value="Cytochrom_C_2"/>
    <property type="match status" value="1"/>
</dbReference>
<name>A0A2P9ARJ2_9HYPH</name>
<keyword evidence="8" id="KW-0732">Signal</keyword>
<evidence type="ECO:0000256" key="1">
    <source>
        <dbReference type="ARBA" id="ARBA00022448"/>
    </source>
</evidence>
<keyword evidence="10" id="KW-1185">Reference proteome</keyword>
<dbReference type="InterPro" id="IPR012127">
    <property type="entry name" value="Cyt_c_prime"/>
</dbReference>
<sequence>MYKYRLTVVAVSALVATGSLAHEGAMGVIAERMTVMKEMAQTMKTLGEMLNGRREFDARLARASIAAMHEKCHQASEQFTSGTSDHASRAAPAVWEKPDEFKAEMERFDAAVKALLAASEAGDLDAIRVPFKKVGQACSSCHGAYRVPE</sequence>
<dbReference type="AlphaFoldDB" id="A0A2P9ARJ2"/>
<evidence type="ECO:0000256" key="6">
    <source>
        <dbReference type="PIRSR" id="PIRSR000027-1"/>
    </source>
</evidence>